<proteinExistence type="predicted"/>
<evidence type="ECO:0000313" key="2">
    <source>
        <dbReference type="EMBL" id="CAH1987370.1"/>
    </source>
</evidence>
<evidence type="ECO:0000313" key="3">
    <source>
        <dbReference type="Proteomes" id="UP001152888"/>
    </source>
</evidence>
<reference evidence="2" key="1">
    <citation type="submission" date="2022-03" db="EMBL/GenBank/DDBJ databases">
        <authorList>
            <person name="Sayadi A."/>
        </authorList>
    </citation>
    <scope>NUCLEOTIDE SEQUENCE</scope>
</reference>
<feature type="compositionally biased region" description="Basic residues" evidence="1">
    <location>
        <begin position="221"/>
        <end position="232"/>
    </location>
</feature>
<accession>A0A9P0PIT3</accession>
<comment type="caution">
    <text evidence="2">The sequence shown here is derived from an EMBL/GenBank/DDBJ whole genome shotgun (WGS) entry which is preliminary data.</text>
</comment>
<sequence length="251" mass="28754">MSESKPDTVPGLGFKDKEKALETLKNLEGRDPDYQKLAVKGLVGRAKRTLTLTKDKEKLQNINDAMAVFEDFLKKYELKNMSKENRSYLPIAHIDALIPLKEKFKIVSKEIDNFLEAYRNKAKGDYKNLRTVASGDDKPTWDIVRNTELKKLLKVMEEESPDLWKDDLPTKEHMELILWAYSPDATKIKKNVSAYESKLGTGKKDEDEDMEEEDEKEDKKKSKKDKGSKRKSSTSDSGSEDEGSPKKKSKE</sequence>
<dbReference type="OrthoDB" id="8188991at2759"/>
<dbReference type="AlphaFoldDB" id="A0A9P0PIT3"/>
<feature type="region of interest" description="Disordered" evidence="1">
    <location>
        <begin position="194"/>
        <end position="251"/>
    </location>
</feature>
<gene>
    <name evidence="2" type="ORF">ACAOBT_LOCUS17811</name>
</gene>
<evidence type="ECO:0000256" key="1">
    <source>
        <dbReference type="SAM" id="MobiDB-lite"/>
    </source>
</evidence>
<name>A0A9P0PIT3_ACAOB</name>
<protein>
    <submittedName>
        <fullName evidence="2">Uncharacterized protein</fullName>
    </submittedName>
</protein>
<feature type="compositionally biased region" description="Acidic residues" evidence="1">
    <location>
        <begin position="206"/>
        <end position="216"/>
    </location>
</feature>
<dbReference type="EMBL" id="CAKOFQ010007018">
    <property type="protein sequence ID" value="CAH1987370.1"/>
    <property type="molecule type" value="Genomic_DNA"/>
</dbReference>
<organism evidence="2 3">
    <name type="scientific">Acanthoscelides obtectus</name>
    <name type="common">Bean weevil</name>
    <name type="synonym">Bruchus obtectus</name>
    <dbReference type="NCBI Taxonomy" id="200917"/>
    <lineage>
        <taxon>Eukaryota</taxon>
        <taxon>Metazoa</taxon>
        <taxon>Ecdysozoa</taxon>
        <taxon>Arthropoda</taxon>
        <taxon>Hexapoda</taxon>
        <taxon>Insecta</taxon>
        <taxon>Pterygota</taxon>
        <taxon>Neoptera</taxon>
        <taxon>Endopterygota</taxon>
        <taxon>Coleoptera</taxon>
        <taxon>Polyphaga</taxon>
        <taxon>Cucujiformia</taxon>
        <taxon>Chrysomeloidea</taxon>
        <taxon>Chrysomelidae</taxon>
        <taxon>Bruchinae</taxon>
        <taxon>Bruchini</taxon>
        <taxon>Acanthoscelides</taxon>
    </lineage>
</organism>
<keyword evidence="3" id="KW-1185">Reference proteome</keyword>
<dbReference type="Proteomes" id="UP001152888">
    <property type="component" value="Unassembled WGS sequence"/>
</dbReference>
<dbReference type="Gene3D" id="1.20.120.1250">
    <property type="entry name" value="Sulfhydryl oxidase R596, ORFan domain"/>
    <property type="match status" value="1"/>
</dbReference>